<evidence type="ECO:0000256" key="1">
    <source>
        <dbReference type="SAM" id="MobiDB-lite"/>
    </source>
</evidence>
<dbReference type="Proteomes" id="UP000685013">
    <property type="component" value="Chromosome 5"/>
</dbReference>
<protein>
    <submittedName>
        <fullName evidence="2">Uncharacterized protein</fullName>
    </submittedName>
</protein>
<dbReference type="EMBL" id="JAGKQH010000005">
    <property type="protein sequence ID" value="KAG6599418.1"/>
    <property type="molecule type" value="Genomic_DNA"/>
</dbReference>
<organism evidence="2 3">
    <name type="scientific">Cucurbita argyrosperma subsp. sororia</name>
    <dbReference type="NCBI Taxonomy" id="37648"/>
    <lineage>
        <taxon>Eukaryota</taxon>
        <taxon>Viridiplantae</taxon>
        <taxon>Streptophyta</taxon>
        <taxon>Embryophyta</taxon>
        <taxon>Tracheophyta</taxon>
        <taxon>Spermatophyta</taxon>
        <taxon>Magnoliopsida</taxon>
        <taxon>eudicotyledons</taxon>
        <taxon>Gunneridae</taxon>
        <taxon>Pentapetalae</taxon>
        <taxon>rosids</taxon>
        <taxon>fabids</taxon>
        <taxon>Cucurbitales</taxon>
        <taxon>Cucurbitaceae</taxon>
        <taxon>Cucurbiteae</taxon>
        <taxon>Cucurbita</taxon>
    </lineage>
</organism>
<evidence type="ECO:0000313" key="2">
    <source>
        <dbReference type="EMBL" id="KAG6599418.1"/>
    </source>
</evidence>
<feature type="compositionally biased region" description="Acidic residues" evidence="1">
    <location>
        <begin position="99"/>
        <end position="108"/>
    </location>
</feature>
<dbReference type="AlphaFoldDB" id="A0AAV6NJP3"/>
<name>A0AAV6NJP3_9ROSI</name>
<accession>A0AAV6NJP3</accession>
<keyword evidence="3" id="KW-1185">Reference proteome</keyword>
<feature type="non-terminal residue" evidence="2">
    <location>
        <position position="1"/>
    </location>
</feature>
<sequence>MSIVFKIAVRWNVNDSYKGDDDGTDLDIIYATKMNTEEDRNSIDAYYLKPCFDDDAFFDMVPISKPMASWLTSLGAGRHGYGERRDCGYIAPVSMAKEDGDDDDDDSYDFAPAA</sequence>
<feature type="region of interest" description="Disordered" evidence="1">
    <location>
        <begin position="95"/>
        <end position="114"/>
    </location>
</feature>
<comment type="caution">
    <text evidence="2">The sequence shown here is derived from an EMBL/GenBank/DDBJ whole genome shotgun (WGS) entry which is preliminary data.</text>
</comment>
<proteinExistence type="predicted"/>
<gene>
    <name evidence="2" type="ORF">SDJN03_09196</name>
</gene>
<reference evidence="2 3" key="1">
    <citation type="journal article" date="2021" name="Hortic Res">
        <title>The domestication of Cucurbita argyrosperma as revealed by the genome of its wild relative.</title>
        <authorList>
            <person name="Barrera-Redondo J."/>
            <person name="Sanchez-de la Vega G."/>
            <person name="Aguirre-Liguori J.A."/>
            <person name="Castellanos-Morales G."/>
            <person name="Gutierrez-Guerrero Y.T."/>
            <person name="Aguirre-Dugua X."/>
            <person name="Aguirre-Planter E."/>
            <person name="Tenaillon M.I."/>
            <person name="Lira-Saade R."/>
            <person name="Eguiarte L.E."/>
        </authorList>
    </citation>
    <scope>NUCLEOTIDE SEQUENCE [LARGE SCALE GENOMIC DNA]</scope>
    <source>
        <strain evidence="2">JBR-2021</strain>
    </source>
</reference>
<evidence type="ECO:0000313" key="3">
    <source>
        <dbReference type="Proteomes" id="UP000685013"/>
    </source>
</evidence>